<proteinExistence type="predicted"/>
<feature type="chain" id="PRO_5042372072" description="Neprosin activation peptide domain-containing protein" evidence="1">
    <location>
        <begin position="20"/>
        <end position="220"/>
    </location>
</feature>
<reference evidence="3" key="5">
    <citation type="journal article" date="2021" name="G3 (Bethesda)">
        <title>Aegilops tauschii genome assembly Aet v5.0 features greater sequence contiguity and improved annotation.</title>
        <authorList>
            <person name="Wang L."/>
            <person name="Zhu T."/>
            <person name="Rodriguez J.C."/>
            <person name="Deal K.R."/>
            <person name="Dubcovsky J."/>
            <person name="McGuire P.E."/>
            <person name="Lux T."/>
            <person name="Spannagl M."/>
            <person name="Mayer K.F.X."/>
            <person name="Baldrich P."/>
            <person name="Meyers B.C."/>
            <person name="Huo N."/>
            <person name="Gu Y.Q."/>
            <person name="Zhou H."/>
            <person name="Devos K.M."/>
            <person name="Bennetzen J.L."/>
            <person name="Unver T."/>
            <person name="Budak H."/>
            <person name="Gulick P.J."/>
            <person name="Galiba G."/>
            <person name="Kalapos B."/>
            <person name="Nelson D.R."/>
            <person name="Li P."/>
            <person name="You F.M."/>
            <person name="Luo M.C."/>
            <person name="Dvorak J."/>
        </authorList>
    </citation>
    <scope>NUCLEOTIDE SEQUENCE [LARGE SCALE GENOMIC DNA]</scope>
    <source>
        <strain evidence="3">cv. AL8/78</strain>
    </source>
</reference>
<evidence type="ECO:0000259" key="2">
    <source>
        <dbReference type="Pfam" id="PF14365"/>
    </source>
</evidence>
<dbReference type="AlphaFoldDB" id="A0A452ZPJ5"/>
<name>A0A452ZPJ5_AEGTS</name>
<dbReference type="EnsemblPlants" id="AET1Gv20870100.10">
    <property type="protein sequence ID" value="AET1Gv20870100.10"/>
    <property type="gene ID" value="AET1Gv20870100"/>
</dbReference>
<reference evidence="4" key="2">
    <citation type="journal article" date="2017" name="Nat. Plants">
        <title>The Aegilops tauschii genome reveals multiple impacts of transposons.</title>
        <authorList>
            <person name="Zhao G."/>
            <person name="Zou C."/>
            <person name="Li K."/>
            <person name="Wang K."/>
            <person name="Li T."/>
            <person name="Gao L."/>
            <person name="Zhang X."/>
            <person name="Wang H."/>
            <person name="Yang Z."/>
            <person name="Liu X."/>
            <person name="Jiang W."/>
            <person name="Mao L."/>
            <person name="Kong X."/>
            <person name="Jiao Y."/>
            <person name="Jia J."/>
        </authorList>
    </citation>
    <scope>NUCLEOTIDE SEQUENCE [LARGE SCALE GENOMIC DNA]</scope>
    <source>
        <strain evidence="4">cv. AL8/78</strain>
    </source>
</reference>
<feature type="domain" description="Neprosin activation peptide" evidence="2">
    <location>
        <begin position="165"/>
        <end position="210"/>
    </location>
</feature>
<dbReference type="Gramene" id="AET1Gv20870100.9">
    <property type="protein sequence ID" value="AET1Gv20870100.9"/>
    <property type="gene ID" value="AET1Gv20870100"/>
</dbReference>
<accession>A0A452ZPJ5</accession>
<keyword evidence="1" id="KW-0732">Signal</keyword>
<keyword evidence="4" id="KW-1185">Reference proteome</keyword>
<dbReference type="Pfam" id="PF14365">
    <property type="entry name" value="Neprosin_AP"/>
    <property type="match status" value="1"/>
</dbReference>
<reference evidence="4" key="1">
    <citation type="journal article" date="2014" name="Science">
        <title>Ancient hybridizations among the ancestral genomes of bread wheat.</title>
        <authorList>
            <consortium name="International Wheat Genome Sequencing Consortium,"/>
            <person name="Marcussen T."/>
            <person name="Sandve S.R."/>
            <person name="Heier L."/>
            <person name="Spannagl M."/>
            <person name="Pfeifer M."/>
            <person name="Jakobsen K.S."/>
            <person name="Wulff B.B."/>
            <person name="Steuernagel B."/>
            <person name="Mayer K.F."/>
            <person name="Olsen O.A."/>
        </authorList>
    </citation>
    <scope>NUCLEOTIDE SEQUENCE [LARGE SCALE GENOMIC DNA]</scope>
    <source>
        <strain evidence="4">cv. AL8/78</strain>
    </source>
</reference>
<dbReference type="STRING" id="200361.A0A452ZPJ5"/>
<dbReference type="EnsemblPlants" id="AET1Gv20870100.9">
    <property type="protein sequence ID" value="AET1Gv20870100.9"/>
    <property type="gene ID" value="AET1Gv20870100"/>
</dbReference>
<evidence type="ECO:0000313" key="3">
    <source>
        <dbReference type="EnsemblPlants" id="AET1Gv20870100.10"/>
    </source>
</evidence>
<evidence type="ECO:0000313" key="4">
    <source>
        <dbReference type="Proteomes" id="UP000015105"/>
    </source>
</evidence>
<dbReference type="Proteomes" id="UP000015105">
    <property type="component" value="Chromosome 1D"/>
</dbReference>
<dbReference type="Gramene" id="AET1Gv20870100.8">
    <property type="protein sequence ID" value="AET1Gv20870100.8"/>
    <property type="gene ID" value="AET1Gv20870100"/>
</dbReference>
<feature type="signal peptide" evidence="1">
    <location>
        <begin position="1"/>
        <end position="19"/>
    </location>
</feature>
<evidence type="ECO:0000256" key="1">
    <source>
        <dbReference type="SAM" id="SignalP"/>
    </source>
</evidence>
<dbReference type="EnsemblPlants" id="AET1Gv20870100.8">
    <property type="protein sequence ID" value="AET1Gv20870100.8"/>
    <property type="gene ID" value="AET1Gv20870100"/>
</dbReference>
<reference evidence="3" key="4">
    <citation type="submission" date="2019-03" db="UniProtKB">
        <authorList>
            <consortium name="EnsemblPlants"/>
        </authorList>
    </citation>
    <scope>IDENTIFICATION</scope>
</reference>
<organism evidence="3 4">
    <name type="scientific">Aegilops tauschii subsp. strangulata</name>
    <name type="common">Goatgrass</name>
    <dbReference type="NCBI Taxonomy" id="200361"/>
    <lineage>
        <taxon>Eukaryota</taxon>
        <taxon>Viridiplantae</taxon>
        <taxon>Streptophyta</taxon>
        <taxon>Embryophyta</taxon>
        <taxon>Tracheophyta</taxon>
        <taxon>Spermatophyta</taxon>
        <taxon>Magnoliopsida</taxon>
        <taxon>Liliopsida</taxon>
        <taxon>Poales</taxon>
        <taxon>Poaceae</taxon>
        <taxon>BOP clade</taxon>
        <taxon>Pooideae</taxon>
        <taxon>Triticodae</taxon>
        <taxon>Triticeae</taxon>
        <taxon>Triticinae</taxon>
        <taxon>Aegilops</taxon>
    </lineage>
</organism>
<sequence>LTPAQLCASVPAVLVLGFAAWCRLREENRVWEATVVGGACGVLGTASRGGGFPALGSTFFCSSCASTSALPVLERGAFLLFSGTQAGDKALGDRGQGNRWPSVLGLGGTARHLVGGCAAARGPAGRAPTAAGEGACRWRAWPWPASAATWRGHYNLRSWLWRLGQSPDGGIMDCVHISQQPAFDHRPLKKHTLQMRQSYHPEGLYDDAKSSLASDNDGKK</sequence>
<protein>
    <recommendedName>
        <fullName evidence="2">Neprosin activation peptide domain-containing protein</fullName>
    </recommendedName>
</protein>
<dbReference type="InterPro" id="IPR025521">
    <property type="entry name" value="Neprosin_propep"/>
</dbReference>
<dbReference type="Gramene" id="AET1Gv20870100.10">
    <property type="protein sequence ID" value="AET1Gv20870100.10"/>
    <property type="gene ID" value="AET1Gv20870100"/>
</dbReference>
<reference evidence="3" key="3">
    <citation type="journal article" date="2017" name="Nature">
        <title>Genome sequence of the progenitor of the wheat D genome Aegilops tauschii.</title>
        <authorList>
            <person name="Luo M.C."/>
            <person name="Gu Y.Q."/>
            <person name="Puiu D."/>
            <person name="Wang H."/>
            <person name="Twardziok S.O."/>
            <person name="Deal K.R."/>
            <person name="Huo N."/>
            <person name="Zhu T."/>
            <person name="Wang L."/>
            <person name="Wang Y."/>
            <person name="McGuire P.E."/>
            <person name="Liu S."/>
            <person name="Long H."/>
            <person name="Ramasamy R.K."/>
            <person name="Rodriguez J.C."/>
            <person name="Van S.L."/>
            <person name="Yuan L."/>
            <person name="Wang Z."/>
            <person name="Xia Z."/>
            <person name="Xiao L."/>
            <person name="Anderson O.D."/>
            <person name="Ouyang S."/>
            <person name="Liang Y."/>
            <person name="Zimin A.V."/>
            <person name="Pertea G."/>
            <person name="Qi P."/>
            <person name="Bennetzen J.L."/>
            <person name="Dai X."/>
            <person name="Dawson M.W."/>
            <person name="Muller H.G."/>
            <person name="Kugler K."/>
            <person name="Rivarola-Duarte L."/>
            <person name="Spannagl M."/>
            <person name="Mayer K.F.X."/>
            <person name="Lu F.H."/>
            <person name="Bevan M.W."/>
            <person name="Leroy P."/>
            <person name="Li P."/>
            <person name="You F.M."/>
            <person name="Sun Q."/>
            <person name="Liu Z."/>
            <person name="Lyons E."/>
            <person name="Wicker T."/>
            <person name="Salzberg S.L."/>
            <person name="Devos K.M."/>
            <person name="Dvorak J."/>
        </authorList>
    </citation>
    <scope>NUCLEOTIDE SEQUENCE [LARGE SCALE GENOMIC DNA]</scope>
    <source>
        <strain evidence="3">cv. AL8/78</strain>
    </source>
</reference>